<keyword evidence="2 4" id="KW-0663">Pyridoxal phosphate</keyword>
<comment type="pathway">
    <text evidence="4">Amino-acid biosynthesis; D-alanine biosynthesis; D-alanine from L-alanine: step 1/1.</text>
</comment>
<dbReference type="Proteomes" id="UP001652461">
    <property type="component" value="Unassembled WGS sequence"/>
</dbReference>
<evidence type="ECO:0000256" key="1">
    <source>
        <dbReference type="ARBA" id="ARBA00001933"/>
    </source>
</evidence>
<dbReference type="InterPro" id="IPR029066">
    <property type="entry name" value="PLP-binding_barrel"/>
</dbReference>
<dbReference type="GO" id="GO:0008784">
    <property type="term" value="F:alanine racemase activity"/>
    <property type="evidence" value="ECO:0007669"/>
    <property type="project" value="UniProtKB-EC"/>
</dbReference>
<evidence type="ECO:0000313" key="6">
    <source>
        <dbReference type="EMBL" id="MCU6697531.1"/>
    </source>
</evidence>
<comment type="cofactor">
    <cofactor evidence="1 4">
        <name>pyridoxal 5'-phosphate</name>
        <dbReference type="ChEBI" id="CHEBI:597326"/>
    </cofactor>
</comment>
<dbReference type="CDD" id="cd00430">
    <property type="entry name" value="PLPDE_III_AR"/>
    <property type="match status" value="1"/>
</dbReference>
<evidence type="ECO:0000256" key="3">
    <source>
        <dbReference type="ARBA" id="ARBA00023235"/>
    </source>
</evidence>
<dbReference type="Gene3D" id="2.40.37.10">
    <property type="entry name" value="Lyase, Ornithine Decarboxylase, Chain A, domain 1"/>
    <property type="match status" value="1"/>
</dbReference>
<comment type="caution">
    <text evidence="6">The sequence shown here is derived from an EMBL/GenBank/DDBJ whole genome shotgun (WGS) entry which is preliminary data.</text>
</comment>
<reference evidence="6 7" key="1">
    <citation type="journal article" date="2021" name="ISME Commun">
        <title>Automated analysis of genomic sequences facilitates high-throughput and comprehensive description of bacteria.</title>
        <authorList>
            <person name="Hitch T.C.A."/>
        </authorList>
    </citation>
    <scope>NUCLEOTIDE SEQUENCE [LARGE SCALE GENOMIC DNA]</scope>
    <source>
        <strain evidence="6 7">Sanger_04</strain>
    </source>
</reference>
<dbReference type="InterPro" id="IPR000821">
    <property type="entry name" value="Ala_racemase"/>
</dbReference>
<evidence type="ECO:0000313" key="7">
    <source>
        <dbReference type="Proteomes" id="UP001652461"/>
    </source>
</evidence>
<dbReference type="PRINTS" id="PR00992">
    <property type="entry name" value="ALARACEMASE"/>
</dbReference>
<dbReference type="HAMAP" id="MF_01201">
    <property type="entry name" value="Ala_racemase"/>
    <property type="match status" value="1"/>
</dbReference>
<dbReference type="InterPro" id="IPR011079">
    <property type="entry name" value="Ala_racemase_C"/>
</dbReference>
<keyword evidence="7" id="KW-1185">Reference proteome</keyword>
<gene>
    <name evidence="6" type="primary">alr</name>
    <name evidence="6" type="ORF">OCV63_11615</name>
</gene>
<feature type="binding site" evidence="4">
    <location>
        <position position="137"/>
    </location>
    <ligand>
        <name>substrate</name>
    </ligand>
</feature>
<protein>
    <recommendedName>
        <fullName evidence="4">Alanine racemase</fullName>
        <ecNumber evidence="4">5.1.1.1</ecNumber>
    </recommendedName>
</protein>
<feature type="active site" description="Proton acceptor; specific for D-alanine" evidence="4">
    <location>
        <position position="38"/>
    </location>
</feature>
<dbReference type="InterPro" id="IPR009006">
    <property type="entry name" value="Ala_racemase/Decarboxylase_C"/>
</dbReference>
<accession>A0ABT2RYW6</accession>
<feature type="active site" description="Proton acceptor; specific for L-alanine" evidence="4">
    <location>
        <position position="268"/>
    </location>
</feature>
<name>A0ABT2RYW6_9FIRM</name>
<feature type="binding site" evidence="4">
    <location>
        <position position="316"/>
    </location>
    <ligand>
        <name>substrate</name>
    </ligand>
</feature>
<organism evidence="6 7">
    <name type="scientific">Laedolimicola ammoniilytica</name>
    <dbReference type="NCBI Taxonomy" id="2981771"/>
    <lineage>
        <taxon>Bacteria</taxon>
        <taxon>Bacillati</taxon>
        <taxon>Bacillota</taxon>
        <taxon>Clostridia</taxon>
        <taxon>Lachnospirales</taxon>
        <taxon>Lachnospiraceae</taxon>
        <taxon>Laedolimicola</taxon>
    </lineage>
</organism>
<sequence length="388" mass="42881">MKKYKRVAAYVNLDAIEENFEAMKANLQAGTQIAAVVKANGYGHGAVPIAQMIEEKDYLWGFAAATIEEAVELRKNGIRKPILILGYVFPEDYPELVRLDICPTVFRLDMAQELSAEAVRQGKNVNVHIKVDTGMSRIGFADTEESVKTVCEIGELPGITLEGLFTHFAKSDEADKAATEKQLMRYQAFNRACEAAGVRFQIHHCSNSAGIIDLPEANLDMVRAGITVYGLYPSEEVKKELVPLKPAMEMKSHIVHVKEITPGTEISYGGIYTADSVRRIATVPVGYADGYPRSLSNKGCILVAGKRAPICGRVCMDQMMVDVTEIPEAVPGLEVTMFGRDGDAYLSVDELAELSGRFNYEFVCDLSQRVPRIYLRHGKVSEVHDFYA</sequence>
<comment type="catalytic activity">
    <reaction evidence="4">
        <text>L-alanine = D-alanine</text>
        <dbReference type="Rhea" id="RHEA:20249"/>
        <dbReference type="ChEBI" id="CHEBI:57416"/>
        <dbReference type="ChEBI" id="CHEBI:57972"/>
        <dbReference type="EC" id="5.1.1.1"/>
    </reaction>
</comment>
<dbReference type="SUPFAM" id="SSF51419">
    <property type="entry name" value="PLP-binding barrel"/>
    <property type="match status" value="1"/>
</dbReference>
<dbReference type="Pfam" id="PF01168">
    <property type="entry name" value="Ala_racemase_N"/>
    <property type="match status" value="1"/>
</dbReference>
<dbReference type="InterPro" id="IPR020622">
    <property type="entry name" value="Ala_racemase_pyridoxalP-BS"/>
</dbReference>
<comment type="function">
    <text evidence="4">Catalyzes the interconversion of L-alanine and D-alanine. May also act on other amino acids.</text>
</comment>
<evidence type="ECO:0000256" key="4">
    <source>
        <dbReference type="HAMAP-Rule" id="MF_01201"/>
    </source>
</evidence>
<dbReference type="EMBL" id="JAOQKC010000015">
    <property type="protein sequence ID" value="MCU6697531.1"/>
    <property type="molecule type" value="Genomic_DNA"/>
</dbReference>
<dbReference type="EC" id="5.1.1.1" evidence="4"/>
<dbReference type="InterPro" id="IPR001608">
    <property type="entry name" value="Ala_racemase_N"/>
</dbReference>
<evidence type="ECO:0000259" key="5">
    <source>
        <dbReference type="SMART" id="SM01005"/>
    </source>
</evidence>
<comment type="similarity">
    <text evidence="4">Belongs to the alanine racemase family.</text>
</comment>
<evidence type="ECO:0000256" key="2">
    <source>
        <dbReference type="ARBA" id="ARBA00022898"/>
    </source>
</evidence>
<dbReference type="SMART" id="SM01005">
    <property type="entry name" value="Ala_racemase_C"/>
    <property type="match status" value="1"/>
</dbReference>
<dbReference type="PANTHER" id="PTHR30511:SF0">
    <property type="entry name" value="ALANINE RACEMASE, CATABOLIC-RELATED"/>
    <property type="match status" value="1"/>
</dbReference>
<feature type="modified residue" description="N6-(pyridoxal phosphate)lysine" evidence="4">
    <location>
        <position position="38"/>
    </location>
</feature>
<proteinExistence type="inferred from homology"/>
<feature type="domain" description="Alanine racemase C-terminal" evidence="5">
    <location>
        <begin position="247"/>
        <end position="375"/>
    </location>
</feature>
<dbReference type="Pfam" id="PF00842">
    <property type="entry name" value="Ala_racemase_C"/>
    <property type="match status" value="1"/>
</dbReference>
<keyword evidence="3 4" id="KW-0413">Isomerase</keyword>
<dbReference type="SUPFAM" id="SSF50621">
    <property type="entry name" value="Alanine racemase C-terminal domain-like"/>
    <property type="match status" value="1"/>
</dbReference>
<dbReference type="Gene3D" id="3.20.20.10">
    <property type="entry name" value="Alanine racemase"/>
    <property type="match status" value="1"/>
</dbReference>
<dbReference type="PANTHER" id="PTHR30511">
    <property type="entry name" value="ALANINE RACEMASE"/>
    <property type="match status" value="1"/>
</dbReference>
<dbReference type="PROSITE" id="PS00395">
    <property type="entry name" value="ALANINE_RACEMASE"/>
    <property type="match status" value="1"/>
</dbReference>
<dbReference type="RefSeq" id="WP_158364035.1">
    <property type="nucleotide sequence ID" value="NZ_JAOQKC010000015.1"/>
</dbReference>
<dbReference type="NCBIfam" id="TIGR00492">
    <property type="entry name" value="alr"/>
    <property type="match status" value="1"/>
</dbReference>